<accession>A0A2M8Z892</accession>
<organism evidence="1 2">
    <name type="scientific">[Clostridium] celerecrescens 18A</name>
    <dbReference type="NCBI Taxonomy" id="1286362"/>
    <lineage>
        <taxon>Bacteria</taxon>
        <taxon>Bacillati</taxon>
        <taxon>Bacillota</taxon>
        <taxon>Clostridia</taxon>
        <taxon>Lachnospirales</taxon>
        <taxon>Lachnospiraceae</taxon>
        <taxon>Lacrimispora</taxon>
    </lineage>
</organism>
<proteinExistence type="predicted"/>
<sequence length="327" mass="37074">MATGRMNQLLVMVNLCSSVVEGIEHLMAYKENERLKEDTVTGLLTLEESLKGFMADKSVIHETKWMAEVIKTRLFVFDQEFKNRLYRWYFSALKELRNLMTAEVERCPVCSGKGVPHYGAVFYMEGGEADEYVLEPVRVFMKCSDCGNYYLAREENRFVNRKKGSHRTKARCERLLADIGEVAAEGTMLFIGEEKSPLYKEARKAGYDPQAMSLEEADERIEGGKEAYRIVLIDRISRTQDLKLILTQAAEYLAEDGILWFDGPDLDKSIKNLEKRGASMWKGEAAEVCLTDSGIEALAEKCGLSIKSYRHVGTASGRIEVIAQKKK</sequence>
<dbReference type="RefSeq" id="WP_100306028.1">
    <property type="nucleotide sequence ID" value="NZ_PGET01000001.1"/>
</dbReference>
<comment type="caution">
    <text evidence="1">The sequence shown here is derived from an EMBL/GenBank/DDBJ whole genome shotgun (WGS) entry which is preliminary data.</text>
</comment>
<dbReference type="Proteomes" id="UP000231092">
    <property type="component" value="Unassembled WGS sequence"/>
</dbReference>
<protein>
    <submittedName>
        <fullName evidence="1">Uncharacterized protein</fullName>
    </submittedName>
</protein>
<evidence type="ECO:0000313" key="1">
    <source>
        <dbReference type="EMBL" id="PJJ29659.1"/>
    </source>
</evidence>
<dbReference type="EMBL" id="PGET01000001">
    <property type="protein sequence ID" value="PJJ29659.1"/>
    <property type="molecule type" value="Genomic_DNA"/>
</dbReference>
<gene>
    <name evidence="1" type="ORF">H171_3214</name>
</gene>
<evidence type="ECO:0000313" key="2">
    <source>
        <dbReference type="Proteomes" id="UP000231092"/>
    </source>
</evidence>
<name>A0A2M8Z892_9FIRM</name>
<reference evidence="1 2" key="1">
    <citation type="submission" date="2017-11" db="EMBL/GenBank/DDBJ databases">
        <title>Understudied soil microbes with underappreciated capabilities: Untangling the Clostridium saccharolyticum group.</title>
        <authorList>
            <person name="Leschine S."/>
        </authorList>
    </citation>
    <scope>NUCLEOTIDE SEQUENCE [LARGE SCALE GENOMIC DNA]</scope>
    <source>
        <strain evidence="1 2">18A</strain>
    </source>
</reference>
<dbReference type="OrthoDB" id="1887362at2"/>
<dbReference type="AlphaFoldDB" id="A0A2M8Z892"/>